<feature type="region of interest" description="Disordered" evidence="1">
    <location>
        <begin position="123"/>
        <end position="146"/>
    </location>
</feature>
<evidence type="ECO:0008006" key="3">
    <source>
        <dbReference type="Google" id="ProtNLM"/>
    </source>
</evidence>
<evidence type="ECO:0000313" key="2">
    <source>
        <dbReference type="RefSeq" id="XP_016460062.1"/>
    </source>
</evidence>
<feature type="region of interest" description="Disordered" evidence="1">
    <location>
        <begin position="1"/>
        <end position="59"/>
    </location>
</feature>
<dbReference type="OrthoDB" id="1751882at2759"/>
<reference evidence="2" key="1">
    <citation type="submission" date="2025-08" db="UniProtKB">
        <authorList>
            <consortium name="RefSeq"/>
        </authorList>
    </citation>
    <scope>IDENTIFICATION</scope>
</reference>
<dbReference type="Pfam" id="PF08284">
    <property type="entry name" value="RVP_2"/>
    <property type="match status" value="1"/>
</dbReference>
<dbReference type="KEGG" id="nta:107783598"/>
<protein>
    <recommendedName>
        <fullName evidence="3">CCHC-type domain-containing protein</fullName>
    </recommendedName>
</protein>
<dbReference type="AlphaFoldDB" id="A0A1S3Z783"/>
<dbReference type="RefSeq" id="XP_016460062.1">
    <property type="nucleotide sequence ID" value="XM_016604576.1"/>
</dbReference>
<gene>
    <name evidence="2" type="primary">LOC107783598</name>
</gene>
<sequence length="230" mass="25355">MEREGNSKARSTGNMRESLDGGRSAFRGPTSISRIHFKPVQGNRGSHQRGRSGERSPCPRCGKMHSGICYLELPICYGCGMRGYIQRHCRVSRQGECRGTTQLAIPAAATSSALLQLEGAGTGTAQSSSQAATTSSSPSPAREASPDIVTDQLHEPFLVSTLVWEYIMDTRVYRGCVVMVRGRDTTADLIELGMVDFDIIMGIDWLYSHFSKLDCWTRTMRLEFPDEPIV</sequence>
<organism evidence="2">
    <name type="scientific">Nicotiana tabacum</name>
    <name type="common">Common tobacco</name>
    <dbReference type="NCBI Taxonomy" id="4097"/>
    <lineage>
        <taxon>Eukaryota</taxon>
        <taxon>Viridiplantae</taxon>
        <taxon>Streptophyta</taxon>
        <taxon>Embryophyta</taxon>
        <taxon>Tracheophyta</taxon>
        <taxon>Spermatophyta</taxon>
        <taxon>Magnoliopsida</taxon>
        <taxon>eudicotyledons</taxon>
        <taxon>Gunneridae</taxon>
        <taxon>Pentapetalae</taxon>
        <taxon>asterids</taxon>
        <taxon>lamiids</taxon>
        <taxon>Solanales</taxon>
        <taxon>Solanaceae</taxon>
        <taxon>Nicotianoideae</taxon>
        <taxon>Nicotianeae</taxon>
        <taxon>Nicotiana</taxon>
    </lineage>
</organism>
<dbReference type="PaxDb" id="4097-A0A1S3Z783"/>
<accession>A0A1S3Z783</accession>
<evidence type="ECO:0000256" key="1">
    <source>
        <dbReference type="SAM" id="MobiDB-lite"/>
    </source>
</evidence>
<proteinExistence type="predicted"/>
<feature type="compositionally biased region" description="Low complexity" evidence="1">
    <location>
        <begin position="123"/>
        <end position="141"/>
    </location>
</feature>
<name>A0A1S3Z783_TOBAC</name>